<name>A0A917ZYD4_9ACTN</name>
<feature type="region of interest" description="Disordered" evidence="1">
    <location>
        <begin position="580"/>
        <end position="616"/>
    </location>
</feature>
<dbReference type="CDD" id="cd18877">
    <property type="entry name" value="NUDIX_Hydrolase"/>
    <property type="match status" value="1"/>
</dbReference>
<keyword evidence="3" id="KW-1185">Reference proteome</keyword>
<dbReference type="Proteomes" id="UP000641932">
    <property type="component" value="Unassembled WGS sequence"/>
</dbReference>
<reference evidence="2" key="1">
    <citation type="journal article" date="2014" name="Int. J. Syst. Evol. Microbiol.">
        <title>Complete genome sequence of Corynebacterium casei LMG S-19264T (=DSM 44701T), isolated from a smear-ripened cheese.</title>
        <authorList>
            <consortium name="US DOE Joint Genome Institute (JGI-PGF)"/>
            <person name="Walter F."/>
            <person name="Albersmeier A."/>
            <person name="Kalinowski J."/>
            <person name="Ruckert C."/>
        </authorList>
    </citation>
    <scope>NUCLEOTIDE SEQUENCE</scope>
    <source>
        <strain evidence="2">CGMCC 4.7201</strain>
    </source>
</reference>
<feature type="compositionally biased region" description="Low complexity" evidence="1">
    <location>
        <begin position="1233"/>
        <end position="1246"/>
    </location>
</feature>
<dbReference type="Gene3D" id="3.90.79.10">
    <property type="entry name" value="Nucleoside Triphosphate Pyrophosphohydrolase"/>
    <property type="match status" value="1"/>
</dbReference>
<dbReference type="SUPFAM" id="SSF55811">
    <property type="entry name" value="Nudix"/>
    <property type="match status" value="1"/>
</dbReference>
<evidence type="ECO:0000313" key="2">
    <source>
        <dbReference type="EMBL" id="GGO98557.1"/>
    </source>
</evidence>
<evidence type="ECO:0000256" key="1">
    <source>
        <dbReference type="SAM" id="MobiDB-lite"/>
    </source>
</evidence>
<comment type="caution">
    <text evidence="2">The sequence shown here is derived from an EMBL/GenBank/DDBJ whole genome shotgun (WGS) entry which is preliminary data.</text>
</comment>
<dbReference type="Pfam" id="PF20706">
    <property type="entry name" value="GT4-conflict"/>
    <property type="match status" value="1"/>
</dbReference>
<proteinExistence type="predicted"/>
<feature type="compositionally biased region" description="Basic and acidic residues" evidence="1">
    <location>
        <begin position="944"/>
        <end position="955"/>
    </location>
</feature>
<evidence type="ECO:0000313" key="3">
    <source>
        <dbReference type="Proteomes" id="UP000641932"/>
    </source>
</evidence>
<accession>A0A917ZYD4</accession>
<feature type="region of interest" description="Disordered" evidence="1">
    <location>
        <begin position="1228"/>
        <end position="1284"/>
    </location>
</feature>
<dbReference type="Gene3D" id="3.40.50.2000">
    <property type="entry name" value="Glycogen Phosphorylase B"/>
    <property type="match status" value="1"/>
</dbReference>
<gene>
    <name evidence="2" type="ORF">GCM10012280_62970</name>
</gene>
<feature type="region of interest" description="Disordered" evidence="1">
    <location>
        <begin position="1399"/>
        <end position="1444"/>
    </location>
</feature>
<reference evidence="2" key="2">
    <citation type="submission" date="2020-09" db="EMBL/GenBank/DDBJ databases">
        <authorList>
            <person name="Sun Q."/>
            <person name="Zhou Y."/>
        </authorList>
    </citation>
    <scope>NUCLEOTIDE SEQUENCE</scope>
    <source>
        <strain evidence="2">CGMCC 4.7201</strain>
    </source>
</reference>
<feature type="compositionally biased region" description="Low complexity" evidence="1">
    <location>
        <begin position="1401"/>
        <end position="1430"/>
    </location>
</feature>
<feature type="compositionally biased region" description="Low complexity" evidence="1">
    <location>
        <begin position="1265"/>
        <end position="1284"/>
    </location>
</feature>
<protein>
    <recommendedName>
        <fullName evidence="4">Glycosyltransferase</fullName>
    </recommendedName>
</protein>
<organism evidence="2 3">
    <name type="scientific">Wenjunlia tyrosinilytica</name>
    <dbReference type="NCBI Taxonomy" id="1544741"/>
    <lineage>
        <taxon>Bacteria</taxon>
        <taxon>Bacillati</taxon>
        <taxon>Actinomycetota</taxon>
        <taxon>Actinomycetes</taxon>
        <taxon>Kitasatosporales</taxon>
        <taxon>Streptomycetaceae</taxon>
        <taxon>Wenjunlia</taxon>
    </lineage>
</organism>
<dbReference type="SUPFAM" id="SSF53756">
    <property type="entry name" value="UDP-Glycosyltransferase/glycogen phosphorylase"/>
    <property type="match status" value="1"/>
</dbReference>
<evidence type="ECO:0008006" key="4">
    <source>
        <dbReference type="Google" id="ProtNLM"/>
    </source>
</evidence>
<sequence>MVRRLLGEGIDVQLTVRGAAQETVEEVKERLSNIAGREVVVKPFSIDRNEILTDMRQADVMVMPSQAEGFGLVGLEAAGLGLPVLLPTTSGVGAFFGDPGRFPPPPPPEVTRLSLVEQGFEDHVNIPRWTEKLREILLDIPEARKNALSLQRLLREANTTWVGAAESLAAALQAIPDRSAPRPQAPALPQMSGDGWANCAHAHWGRFGAAGLLPVHRATDGRVSVLMHHRGADTDEGGTWALLEGARDSHESAAANAIRQAVKGNDLDPAHVHVERVIRDDHGGWSYDTVIVSVDRQAPVRPVEGESVALAWVPLSEVHKLNLHPGFATSWPSVQAELDAVLNGESSTTDVAAASTPRTSALPLPAHPVTGARVVTREVLGHGDGIANRELATFDDGTRAVYEKYARTEDARIKVLDAHVGRAVGARVPLSHPVGLREVYTDHMPGEPISARYQNLTELANQRMPATRDGVFLGLHYALTATHGVAVDQLVLGGQQSLIAIGDGAASHSPVPDTANPFVRTFYQQVEPHVFSWVNNPIAPGDIEIMRRQLDGLRPLFGQLGRPELHTAVMDRFGQVAKHATGTDPLLPRPPGKDVTLPDPTPDRHPPLPPPPGSQERIDHQRIAEALLTDDGRITDTSQAKTIAIQAIAERMQSSTPELVLAAFGLVVGTDMGHRLGDARYVLVPHQEQYPSIGADVLHVNELDPANPRHAPSKVVRMDDPRAENLIRWIAVSELMGSWAYGSNNNVRALALQEATKEEFGLTRVLQWQMDPDSRDGVDRELDYSRDALRDFVRTQYEMTQAVLARRGITEVIAYRALTWQEGAAQPDWASLNIGDTFEARQRPLASWSADRQIVADWLHKRGGRAVILAARKPARDVLSIPTTGIGFFAQREWVTVPGDSLVTLDGVFTGNAAAATAEQTAASSVTLGAPDLDHPAQTPANDSAERPTALREADGPPLTVTTQLDPADPLDNRIIRVLDGEEEFPRWWPRHDSDYAITKRDLDFLGINPVQVKWMLTGEAPMGMTPAHYQRFCTEMLDALQHDGIEPSQVDIRLKGTGASFFSGIHKTLPREEDLVGNPAAAELLQEWFGDSQDRPLRRPYDAMWRLGLDPEPSDFDLDINSTAMVRAARAHWRAHHFNRYASEFMGGHGYLDKQTVRGTLPALAEWANRWERTLGRPLSLGVFESSGPFDATVLGRPLSSHFRDTDWIIHSPETPVAWRTPRSKITDRLNSQSQAPQPGPAAQPEGKLRKEPTPGQQKTDPVEAQAAAAAEQPQAAAPAALPETVCSGEPLPYGSRDDATAASRNVALSFQEWIRTPMGEHLANSEHPRVAAFRDAWQQLPPADLPAGPGSAAGPYREVAERAKAVAEASVAGGRFDADDIAALRAVAENAETHAARLSVSLPPSGTTSTPTPAASQQVRASRPGVAAPAPPAAPRGPRRGV</sequence>
<dbReference type="EMBL" id="BMMS01000039">
    <property type="protein sequence ID" value="GGO98557.1"/>
    <property type="molecule type" value="Genomic_DNA"/>
</dbReference>
<feature type="region of interest" description="Disordered" evidence="1">
    <location>
        <begin position="928"/>
        <end position="960"/>
    </location>
</feature>
<dbReference type="InterPro" id="IPR015797">
    <property type="entry name" value="NUDIX_hydrolase-like_dom_sf"/>
</dbReference>